<sequence length="529" mass="59395">MFVIIIVLLIPSLYWVYVDRSVWGWDCAGYAWGSTDLWCSLRHAPSMWWQVMKGVSGNKAPGLPWIGQFFVPLGAAVHSVEFGLLLLILSIQVGTLLLAYSIAREFFPDRLDIQLCGILLFASAPLFVGMTHTFLVEAFQLFTVLSFYWIAIKSQRMARIETAAFLLIATNLAMLAKVSSPMYCFLPGIVVLWDAVRARKWLPDTSARTLIRIGFLVFLGLVLTFATVSWYAHNYQNLLVFLAEVGSGRVASFYGHQGQFPAKLWHWLSVASVTLTTPEGLGIIAAILTISIGLALLRGKIELGALDRLNLLTLVGLAQAAIVLTVFSLNVNEDVRYILPTLSAFFIVFLRLVWFVPRTAPVIALVLAVQWGFVQAQALGFIHQNPSMTVWVTAPNRDTAGRRELEHIVQATCTSETRGRINYIGMDLLWLNNCSVSFCAAKARMQNGIECFYRPLGFIEFDTEKAWTDMNAANPLFYISTEEQAQPNPPDFLNQVSLPTLKRIEADPRFKRVPFESKLRVVIFRNDRK</sequence>
<keyword evidence="3" id="KW-1185">Reference proteome</keyword>
<dbReference type="Proteomes" id="UP000006055">
    <property type="component" value="Chromosome"/>
</dbReference>
<feature type="transmembrane region" description="Helical" evidence="1">
    <location>
        <begin position="280"/>
        <end position="297"/>
    </location>
</feature>
<dbReference type="AlphaFoldDB" id="I4CAE1"/>
<feature type="transmembrane region" description="Helical" evidence="1">
    <location>
        <begin position="111"/>
        <end position="128"/>
    </location>
</feature>
<keyword evidence="1" id="KW-1133">Transmembrane helix</keyword>
<feature type="transmembrane region" description="Helical" evidence="1">
    <location>
        <begin position="362"/>
        <end position="382"/>
    </location>
</feature>
<evidence type="ECO:0000256" key="1">
    <source>
        <dbReference type="SAM" id="Phobius"/>
    </source>
</evidence>
<keyword evidence="1" id="KW-0472">Membrane</keyword>
<keyword evidence="1" id="KW-0812">Transmembrane</keyword>
<protein>
    <recommendedName>
        <fullName evidence="4">Glycosyltransferase RgtA/B/C/D-like domain-containing protein</fullName>
    </recommendedName>
</protein>
<gene>
    <name evidence="2" type="ordered locus">Desti_3890</name>
</gene>
<dbReference type="KEGG" id="dti:Desti_3890"/>
<reference evidence="3" key="1">
    <citation type="submission" date="2012-06" db="EMBL/GenBank/DDBJ databases">
        <title>Complete sequence of chromosome of Desulfomonile tiedjei DSM 6799.</title>
        <authorList>
            <person name="Lucas S."/>
            <person name="Copeland A."/>
            <person name="Lapidus A."/>
            <person name="Glavina del Rio T."/>
            <person name="Dalin E."/>
            <person name="Tice H."/>
            <person name="Bruce D."/>
            <person name="Goodwin L."/>
            <person name="Pitluck S."/>
            <person name="Peters L."/>
            <person name="Ovchinnikova G."/>
            <person name="Zeytun A."/>
            <person name="Lu M."/>
            <person name="Kyrpides N."/>
            <person name="Mavromatis K."/>
            <person name="Ivanova N."/>
            <person name="Brettin T."/>
            <person name="Detter J.C."/>
            <person name="Han C."/>
            <person name="Larimer F."/>
            <person name="Land M."/>
            <person name="Hauser L."/>
            <person name="Markowitz V."/>
            <person name="Cheng J.-F."/>
            <person name="Hugenholtz P."/>
            <person name="Woyke T."/>
            <person name="Wu D."/>
            <person name="Spring S."/>
            <person name="Schroeder M."/>
            <person name="Brambilla E."/>
            <person name="Klenk H.-P."/>
            <person name="Eisen J.A."/>
        </authorList>
    </citation>
    <scope>NUCLEOTIDE SEQUENCE [LARGE SCALE GENOMIC DNA]</scope>
    <source>
        <strain evidence="3">ATCC 49306 / DSM 6799 / DCB-1</strain>
    </source>
</reference>
<evidence type="ECO:0000313" key="2">
    <source>
        <dbReference type="EMBL" id="AFM26532.1"/>
    </source>
</evidence>
<accession>I4CAE1</accession>
<feature type="transmembrane region" description="Helical" evidence="1">
    <location>
        <begin position="82"/>
        <end position="99"/>
    </location>
</feature>
<evidence type="ECO:0000313" key="3">
    <source>
        <dbReference type="Proteomes" id="UP000006055"/>
    </source>
</evidence>
<feature type="transmembrane region" description="Helical" evidence="1">
    <location>
        <begin position="337"/>
        <end position="355"/>
    </location>
</feature>
<feature type="transmembrane region" description="Helical" evidence="1">
    <location>
        <begin position="210"/>
        <end position="232"/>
    </location>
</feature>
<dbReference type="eggNOG" id="COG1807">
    <property type="taxonomic scope" value="Bacteria"/>
</dbReference>
<dbReference type="EMBL" id="CP003360">
    <property type="protein sequence ID" value="AFM26532.1"/>
    <property type="molecule type" value="Genomic_DNA"/>
</dbReference>
<organism evidence="2 3">
    <name type="scientific">Desulfomonile tiedjei (strain ATCC 49306 / DSM 6799 / DCB-1)</name>
    <dbReference type="NCBI Taxonomy" id="706587"/>
    <lineage>
        <taxon>Bacteria</taxon>
        <taxon>Pseudomonadati</taxon>
        <taxon>Thermodesulfobacteriota</taxon>
        <taxon>Desulfomonilia</taxon>
        <taxon>Desulfomonilales</taxon>
        <taxon>Desulfomonilaceae</taxon>
        <taxon>Desulfomonile</taxon>
    </lineage>
</organism>
<name>I4CAE1_DESTA</name>
<feature type="transmembrane region" description="Helical" evidence="1">
    <location>
        <begin position="309"/>
        <end position="331"/>
    </location>
</feature>
<proteinExistence type="predicted"/>
<dbReference type="HOGENOM" id="CLU_514572_0_0_7"/>
<evidence type="ECO:0008006" key="4">
    <source>
        <dbReference type="Google" id="ProtNLM"/>
    </source>
</evidence>